<feature type="binding site" evidence="15">
    <location>
        <position position="343"/>
    </location>
    <ligand>
        <name>Mg(2+)</name>
        <dbReference type="ChEBI" id="CHEBI:18420"/>
        <label>1</label>
    </ligand>
</feature>
<keyword evidence="6 16" id="KW-0067">ATP-binding</keyword>
<feature type="binding site" evidence="14">
    <location>
        <begin position="218"/>
        <end position="219"/>
    </location>
    <ligand>
        <name>ATP</name>
        <dbReference type="ChEBI" id="CHEBI:30616"/>
    </ligand>
</feature>
<feature type="active site" evidence="13">
    <location>
        <position position="354"/>
    </location>
</feature>
<dbReference type="GO" id="GO:0005829">
    <property type="term" value="C:cytosol"/>
    <property type="evidence" value="ECO:0007669"/>
    <property type="project" value="TreeGrafter"/>
</dbReference>
<dbReference type="PANTHER" id="PTHR23132">
    <property type="entry name" value="D-ALANINE--D-ALANINE LIGASE"/>
    <property type="match status" value="1"/>
</dbReference>
<keyword evidence="12" id="KW-0963">Cytoplasm</keyword>
<dbReference type="SUPFAM" id="SSF52440">
    <property type="entry name" value="PreATP-grasp domain"/>
    <property type="match status" value="1"/>
</dbReference>
<evidence type="ECO:0000256" key="12">
    <source>
        <dbReference type="HAMAP-Rule" id="MF_00047"/>
    </source>
</evidence>
<comment type="catalytic activity">
    <reaction evidence="12">
        <text>2 D-alanine + ATP = D-alanyl-D-alanine + ADP + phosphate + H(+)</text>
        <dbReference type="Rhea" id="RHEA:11224"/>
        <dbReference type="ChEBI" id="CHEBI:15378"/>
        <dbReference type="ChEBI" id="CHEBI:30616"/>
        <dbReference type="ChEBI" id="CHEBI:43474"/>
        <dbReference type="ChEBI" id="CHEBI:57416"/>
        <dbReference type="ChEBI" id="CHEBI:57822"/>
        <dbReference type="ChEBI" id="CHEBI:456216"/>
        <dbReference type="EC" id="6.3.2.4"/>
    </reaction>
</comment>
<dbReference type="GO" id="GO:0009252">
    <property type="term" value="P:peptidoglycan biosynthetic process"/>
    <property type="evidence" value="ECO:0007669"/>
    <property type="project" value="UniProtKB-UniRule"/>
</dbReference>
<evidence type="ECO:0000256" key="16">
    <source>
        <dbReference type="PROSITE-ProRule" id="PRU00409"/>
    </source>
</evidence>
<dbReference type="Gene3D" id="3.40.50.20">
    <property type="match status" value="1"/>
</dbReference>
<dbReference type="InterPro" id="IPR016185">
    <property type="entry name" value="PreATP-grasp_dom_sf"/>
</dbReference>
<evidence type="ECO:0000256" key="15">
    <source>
        <dbReference type="PIRSR" id="PIRSR039102-3"/>
    </source>
</evidence>
<dbReference type="EC" id="6.3.2.4" evidence="12"/>
<evidence type="ECO:0000259" key="17">
    <source>
        <dbReference type="PROSITE" id="PS50975"/>
    </source>
</evidence>
<feature type="domain" description="ATP-grasp" evidence="17">
    <location>
        <begin position="169"/>
        <end position="376"/>
    </location>
</feature>
<feature type="binding site" evidence="15">
    <location>
        <position position="345"/>
    </location>
    <ligand>
        <name>Mg(2+)</name>
        <dbReference type="ChEBI" id="CHEBI:18420"/>
        <label>2</label>
    </ligand>
</feature>
<dbReference type="GO" id="GO:0046872">
    <property type="term" value="F:metal ion binding"/>
    <property type="evidence" value="ECO:0007669"/>
    <property type="project" value="UniProtKB-KW"/>
</dbReference>
<proteinExistence type="inferred from homology"/>
<evidence type="ECO:0000256" key="14">
    <source>
        <dbReference type="PIRSR" id="PIRSR039102-2"/>
    </source>
</evidence>
<gene>
    <name evidence="12" type="primary">ddl</name>
    <name evidence="18" type="ORF">DVS28_a3470</name>
</gene>
<dbReference type="OrthoDB" id="9813261at2"/>
<dbReference type="PIRSF" id="PIRSF039102">
    <property type="entry name" value="Ddl/VanB"/>
    <property type="match status" value="1"/>
</dbReference>
<dbReference type="GO" id="GO:0005524">
    <property type="term" value="F:ATP binding"/>
    <property type="evidence" value="ECO:0007669"/>
    <property type="project" value="UniProtKB-UniRule"/>
</dbReference>
<feature type="binding site" evidence="15">
    <location>
        <position position="343"/>
    </location>
    <ligand>
        <name>Mg(2+)</name>
        <dbReference type="ChEBI" id="CHEBI:18420"/>
        <label>2</label>
    </ligand>
</feature>
<feature type="binding site" evidence="15">
    <location>
        <position position="329"/>
    </location>
    <ligand>
        <name>Mg(2+)</name>
        <dbReference type="ChEBI" id="CHEBI:18420"/>
        <label>1</label>
    </ligand>
</feature>
<evidence type="ECO:0000256" key="6">
    <source>
        <dbReference type="ARBA" id="ARBA00022840"/>
    </source>
</evidence>
<dbReference type="UniPathway" id="UPA00219"/>
<evidence type="ECO:0000256" key="1">
    <source>
        <dbReference type="ARBA" id="ARBA00001936"/>
    </source>
</evidence>
<keyword evidence="7 15" id="KW-0460">Magnesium</keyword>
<comment type="subcellular location">
    <subcellularLocation>
        <location evidence="12">Cytoplasm</location>
    </subcellularLocation>
</comment>
<dbReference type="Pfam" id="PF07478">
    <property type="entry name" value="Dala_Dala_lig_C"/>
    <property type="match status" value="1"/>
</dbReference>
<dbReference type="SUPFAM" id="SSF56059">
    <property type="entry name" value="Glutathione synthetase ATP-binding domain-like"/>
    <property type="match status" value="1"/>
</dbReference>
<keyword evidence="4 15" id="KW-0479">Metal-binding</keyword>
<keyword evidence="3 12" id="KW-0436">Ligase</keyword>
<dbReference type="NCBIfam" id="TIGR01205">
    <property type="entry name" value="D_ala_D_alaTIGR"/>
    <property type="match status" value="1"/>
</dbReference>
<dbReference type="InterPro" id="IPR011127">
    <property type="entry name" value="Dala_Dala_lig_N"/>
</dbReference>
<evidence type="ECO:0000256" key="11">
    <source>
        <dbReference type="ARBA" id="ARBA00023316"/>
    </source>
</evidence>
<dbReference type="InterPro" id="IPR013815">
    <property type="entry name" value="ATP_grasp_subdomain_1"/>
</dbReference>
<keyword evidence="10 15" id="KW-0464">Manganese</keyword>
<reference evidence="18 19" key="1">
    <citation type="submission" date="2018-09" db="EMBL/GenBank/DDBJ databases">
        <title>Complete genome sequence of Euzebya sp. DY32-46 isolated from seawater of Pacific Ocean.</title>
        <authorList>
            <person name="Xu L."/>
            <person name="Wu Y.-H."/>
            <person name="Xu X.-W."/>
        </authorList>
    </citation>
    <scope>NUCLEOTIDE SEQUENCE [LARGE SCALE GENOMIC DNA]</scope>
    <source>
        <strain evidence="18 19">DY32-46</strain>
    </source>
</reference>
<feature type="active site" evidence="13">
    <location>
        <position position="218"/>
    </location>
</feature>
<evidence type="ECO:0000256" key="3">
    <source>
        <dbReference type="ARBA" id="ARBA00022598"/>
    </source>
</evidence>
<evidence type="ECO:0000256" key="8">
    <source>
        <dbReference type="ARBA" id="ARBA00022960"/>
    </source>
</evidence>
<dbReference type="RefSeq" id="WP_114592528.1">
    <property type="nucleotide sequence ID" value="NZ_CP031165.1"/>
</dbReference>
<evidence type="ECO:0000256" key="4">
    <source>
        <dbReference type="ARBA" id="ARBA00022723"/>
    </source>
</evidence>
<dbReference type="InterPro" id="IPR011095">
    <property type="entry name" value="Dala_Dala_lig_C"/>
</dbReference>
<comment type="cofactor">
    <cofactor evidence="15">
        <name>Mg(2+)</name>
        <dbReference type="ChEBI" id="CHEBI:18420"/>
    </cofactor>
    <cofactor evidence="15">
        <name>Mn(2+)</name>
        <dbReference type="ChEBI" id="CHEBI:29035"/>
    </cofactor>
    <text evidence="15">Binds 2 magnesium or manganese ions per subunit.</text>
</comment>
<dbReference type="InterPro" id="IPR005905">
    <property type="entry name" value="D_ala_D_ala"/>
</dbReference>
<dbReference type="PROSITE" id="PS50975">
    <property type="entry name" value="ATP_GRASP"/>
    <property type="match status" value="1"/>
</dbReference>
<dbReference type="InterPro" id="IPR000291">
    <property type="entry name" value="D-Ala_lig_Van_CS"/>
</dbReference>
<name>A0A346Y0Z8_9ACTN</name>
<dbReference type="PROSITE" id="PS00843">
    <property type="entry name" value="DALA_DALA_LIGASE_1"/>
    <property type="match status" value="1"/>
</dbReference>
<feature type="binding site" evidence="14">
    <location>
        <begin position="342"/>
        <end position="343"/>
    </location>
    <ligand>
        <name>ATP</name>
        <dbReference type="ChEBI" id="CHEBI:30616"/>
    </ligand>
</feature>
<evidence type="ECO:0000256" key="2">
    <source>
        <dbReference type="ARBA" id="ARBA00010871"/>
    </source>
</evidence>
<dbReference type="Pfam" id="PF01820">
    <property type="entry name" value="Dala_Dala_lig_N"/>
    <property type="match status" value="1"/>
</dbReference>
<keyword evidence="8 12" id="KW-0133">Cell shape</keyword>
<dbReference type="NCBIfam" id="NF002528">
    <property type="entry name" value="PRK01966.1-4"/>
    <property type="match status" value="1"/>
</dbReference>
<comment type="function">
    <text evidence="12">Cell wall formation.</text>
</comment>
<dbReference type="GO" id="GO:0008716">
    <property type="term" value="F:D-alanine-D-alanine ligase activity"/>
    <property type="evidence" value="ECO:0007669"/>
    <property type="project" value="UniProtKB-UniRule"/>
</dbReference>
<evidence type="ECO:0000256" key="7">
    <source>
        <dbReference type="ARBA" id="ARBA00022842"/>
    </source>
</evidence>
<comment type="similarity">
    <text evidence="2 12">Belongs to the D-alanine--D-alanine ligase family.</text>
</comment>
<keyword evidence="19" id="KW-1185">Reference proteome</keyword>
<evidence type="ECO:0000256" key="5">
    <source>
        <dbReference type="ARBA" id="ARBA00022741"/>
    </source>
</evidence>
<keyword evidence="5 14" id="KW-0547">Nucleotide-binding</keyword>
<evidence type="ECO:0000256" key="9">
    <source>
        <dbReference type="ARBA" id="ARBA00022984"/>
    </source>
</evidence>
<dbReference type="AlphaFoldDB" id="A0A346Y0Z8"/>
<accession>A0A346Y0Z8</accession>
<evidence type="ECO:0000256" key="10">
    <source>
        <dbReference type="ARBA" id="ARBA00023211"/>
    </source>
</evidence>
<dbReference type="Proteomes" id="UP000264006">
    <property type="component" value="Chromosome"/>
</dbReference>
<keyword evidence="9 12" id="KW-0573">Peptidoglycan synthesis</keyword>
<dbReference type="Gene3D" id="3.30.1490.20">
    <property type="entry name" value="ATP-grasp fold, A domain"/>
    <property type="match status" value="1"/>
</dbReference>
<comment type="pathway">
    <text evidence="12">Cell wall biogenesis; peptidoglycan biosynthesis.</text>
</comment>
<evidence type="ECO:0000313" key="18">
    <source>
        <dbReference type="EMBL" id="AXV08145.1"/>
    </source>
</evidence>
<evidence type="ECO:0000256" key="13">
    <source>
        <dbReference type="PIRSR" id="PIRSR039102-1"/>
    </source>
</evidence>
<dbReference type="PANTHER" id="PTHR23132:SF25">
    <property type="entry name" value="D-ALANINE--D-ALANINE LIGASE A"/>
    <property type="match status" value="1"/>
</dbReference>
<dbReference type="KEGG" id="euz:DVS28_a3470"/>
<keyword evidence="11 12" id="KW-0961">Cell wall biogenesis/degradation</keyword>
<dbReference type="InterPro" id="IPR011761">
    <property type="entry name" value="ATP-grasp"/>
</dbReference>
<dbReference type="HAMAP" id="MF_00047">
    <property type="entry name" value="Dala_Dala_lig"/>
    <property type="match status" value="1"/>
</dbReference>
<comment type="cofactor">
    <cofactor evidence="1">
        <name>Mn(2+)</name>
        <dbReference type="ChEBI" id="CHEBI:29035"/>
    </cofactor>
</comment>
<dbReference type="PROSITE" id="PS00844">
    <property type="entry name" value="DALA_DALA_LIGASE_2"/>
    <property type="match status" value="1"/>
</dbReference>
<feature type="active site" evidence="13">
    <location>
        <position position="26"/>
    </location>
</feature>
<dbReference type="GO" id="GO:0008360">
    <property type="term" value="P:regulation of cell shape"/>
    <property type="evidence" value="ECO:0007669"/>
    <property type="project" value="UniProtKB-KW"/>
</dbReference>
<dbReference type="EMBL" id="CP031165">
    <property type="protein sequence ID" value="AXV08145.1"/>
    <property type="molecule type" value="Genomic_DNA"/>
</dbReference>
<feature type="binding site" evidence="14">
    <location>
        <position position="165"/>
    </location>
    <ligand>
        <name>ATP</name>
        <dbReference type="ChEBI" id="CHEBI:30616"/>
    </ligand>
</feature>
<sequence length="390" mass="42141">MSQESHETPTADKPRVLVLFGGRSSEHEVSCLSARGVLWAIDPDIYDVVSVGITRTGRWTLMPHGVPRTREGTLPAVPEDGETVTLVQTRVGPRLMLLPDDVDAGAADVVDADRGRTVDLGGIDICFPVLHGPYGEDGTIQGLLASVGVPYVGADVAASAIAVDKRQMKHVFAAAGLPQVAHDVVRRADWERDPEGELARIEGLLEYPVFTKPARQGSSIGISRCTDTESLRAGVEDALGYDRVVIIERGLDGVRELECGVVGNDDPVITAPGETIHTGASFYDFDAKYLEPVKLQCPADVPDDVIERCRDYAAQAYDAVGARGLARVDFFYLPDSDEVLVNEINTIPGLTPQSMFPPVWEAQGVAFRVLIDRLLAYAMEASEESARYSP</sequence>
<dbReference type="GO" id="GO:0071555">
    <property type="term" value="P:cell wall organization"/>
    <property type="evidence" value="ECO:0007669"/>
    <property type="project" value="UniProtKB-KW"/>
</dbReference>
<organism evidence="18 19">
    <name type="scientific">Euzebya pacifica</name>
    <dbReference type="NCBI Taxonomy" id="1608957"/>
    <lineage>
        <taxon>Bacteria</taxon>
        <taxon>Bacillati</taxon>
        <taxon>Actinomycetota</taxon>
        <taxon>Nitriliruptoria</taxon>
        <taxon>Euzebyales</taxon>
    </lineage>
</organism>
<dbReference type="Gene3D" id="3.30.470.20">
    <property type="entry name" value="ATP-grasp fold, B domain"/>
    <property type="match status" value="1"/>
</dbReference>
<feature type="binding site" evidence="14">
    <location>
        <begin position="210"/>
        <end position="212"/>
    </location>
    <ligand>
        <name>ATP</name>
        <dbReference type="ChEBI" id="CHEBI:30616"/>
    </ligand>
</feature>
<protein>
    <recommendedName>
        <fullName evidence="12">D-alanine--D-alanine ligase</fullName>
        <ecNumber evidence="12">6.3.2.4</ecNumber>
    </recommendedName>
    <alternativeName>
        <fullName evidence="12">D-Ala-D-Ala ligase</fullName>
    </alternativeName>
    <alternativeName>
        <fullName evidence="12">D-alanylalanine synthetase</fullName>
    </alternativeName>
</protein>
<evidence type="ECO:0000313" key="19">
    <source>
        <dbReference type="Proteomes" id="UP000264006"/>
    </source>
</evidence>
<feature type="binding site" evidence="14">
    <location>
        <begin position="248"/>
        <end position="256"/>
    </location>
    <ligand>
        <name>ATP</name>
        <dbReference type="ChEBI" id="CHEBI:30616"/>
    </ligand>
</feature>